<feature type="domain" description="BTB" evidence="1">
    <location>
        <begin position="61"/>
        <end position="122"/>
    </location>
</feature>
<reference evidence="3 4" key="1">
    <citation type="journal article" date="2019" name="Sci. Rep.">
        <title>Orb-weaving spider Araneus ventricosus genome elucidates the spidroin gene catalogue.</title>
        <authorList>
            <person name="Kono N."/>
            <person name="Nakamura H."/>
            <person name="Ohtoshi R."/>
            <person name="Moran D.A.P."/>
            <person name="Shinohara A."/>
            <person name="Yoshida Y."/>
            <person name="Fujiwara M."/>
            <person name="Mori M."/>
            <person name="Tomita M."/>
            <person name="Arakawa K."/>
        </authorList>
    </citation>
    <scope>NUCLEOTIDE SEQUENCE [LARGE SCALE GENOMIC DNA]</scope>
</reference>
<gene>
    <name evidence="3" type="ORF">AVEN_160171_1</name>
    <name evidence="2" type="ORF">AVEN_224530_1</name>
</gene>
<evidence type="ECO:0000259" key="1">
    <source>
        <dbReference type="PROSITE" id="PS50097"/>
    </source>
</evidence>
<dbReference type="InterPro" id="IPR000210">
    <property type="entry name" value="BTB/POZ_dom"/>
</dbReference>
<protein>
    <recommendedName>
        <fullName evidence="1">BTB domain-containing protein</fullName>
    </recommendedName>
</protein>
<dbReference type="Proteomes" id="UP000499080">
    <property type="component" value="Unassembled WGS sequence"/>
</dbReference>
<organism evidence="3 4">
    <name type="scientific">Araneus ventricosus</name>
    <name type="common">Orbweaver spider</name>
    <name type="synonym">Epeira ventricosa</name>
    <dbReference type="NCBI Taxonomy" id="182803"/>
    <lineage>
        <taxon>Eukaryota</taxon>
        <taxon>Metazoa</taxon>
        <taxon>Ecdysozoa</taxon>
        <taxon>Arthropoda</taxon>
        <taxon>Chelicerata</taxon>
        <taxon>Arachnida</taxon>
        <taxon>Araneae</taxon>
        <taxon>Araneomorphae</taxon>
        <taxon>Entelegynae</taxon>
        <taxon>Araneoidea</taxon>
        <taxon>Araneidae</taxon>
        <taxon>Araneus</taxon>
    </lineage>
</organism>
<evidence type="ECO:0000313" key="4">
    <source>
        <dbReference type="Proteomes" id="UP000499080"/>
    </source>
</evidence>
<dbReference type="AlphaFoldDB" id="A0A4Y2V7Q1"/>
<sequence>MVSFSNNTHLDTELHFPLRNCTTRRRPSARGIKCPTVHSGHIPAISHRRALDRLEKDGILPDVCLKSGSKSFYVHKDIVGSKSHSFKKLSEENATTKIFDSDTQNRHHLLDYIYTDIRRVAGSKPDSTEDPPCMGPVAR</sequence>
<evidence type="ECO:0000313" key="2">
    <source>
        <dbReference type="EMBL" id="GBO21302.1"/>
    </source>
</evidence>
<dbReference type="EMBL" id="BGPR01044528">
    <property type="protein sequence ID" value="GBO21303.1"/>
    <property type="molecule type" value="Genomic_DNA"/>
</dbReference>
<comment type="caution">
    <text evidence="3">The sequence shown here is derived from an EMBL/GenBank/DDBJ whole genome shotgun (WGS) entry which is preliminary data.</text>
</comment>
<evidence type="ECO:0000313" key="3">
    <source>
        <dbReference type="EMBL" id="GBO21303.1"/>
    </source>
</evidence>
<dbReference type="InterPro" id="IPR011333">
    <property type="entry name" value="SKP1/BTB/POZ_sf"/>
</dbReference>
<name>A0A4Y2V7Q1_ARAVE</name>
<dbReference type="SUPFAM" id="SSF54695">
    <property type="entry name" value="POZ domain"/>
    <property type="match status" value="1"/>
</dbReference>
<proteinExistence type="predicted"/>
<dbReference type="Pfam" id="PF00651">
    <property type="entry name" value="BTB"/>
    <property type="match status" value="1"/>
</dbReference>
<dbReference type="EMBL" id="BGPR01044525">
    <property type="protein sequence ID" value="GBO21302.1"/>
    <property type="molecule type" value="Genomic_DNA"/>
</dbReference>
<dbReference type="Gene3D" id="3.30.710.10">
    <property type="entry name" value="Potassium Channel Kv1.1, Chain A"/>
    <property type="match status" value="1"/>
</dbReference>
<dbReference type="PROSITE" id="PS50097">
    <property type="entry name" value="BTB"/>
    <property type="match status" value="1"/>
</dbReference>
<accession>A0A4Y2V7Q1</accession>
<keyword evidence="4" id="KW-1185">Reference proteome</keyword>